<dbReference type="Pfam" id="PF03781">
    <property type="entry name" value="FGE-sulfatase"/>
    <property type="match status" value="1"/>
</dbReference>
<gene>
    <name evidence="3" type="ORF">CGL56_05045</name>
</gene>
<dbReference type="InterPro" id="IPR042095">
    <property type="entry name" value="SUMF_sf"/>
</dbReference>
<dbReference type="AlphaFoldDB" id="A0A2G0CKB4"/>
<keyword evidence="4" id="KW-1185">Reference proteome</keyword>
<dbReference type="InterPro" id="IPR005532">
    <property type="entry name" value="SUMF_dom"/>
</dbReference>
<feature type="domain" description="Sulfatase-modifying factor enzyme-like" evidence="2">
    <location>
        <begin position="216"/>
        <end position="336"/>
    </location>
</feature>
<evidence type="ECO:0000313" key="4">
    <source>
        <dbReference type="Proteomes" id="UP000226437"/>
    </source>
</evidence>
<accession>A0A2G0CKB4</accession>
<dbReference type="RefSeq" id="WP_099105381.1">
    <property type="nucleotide sequence ID" value="NZ_JAATJF010000001.1"/>
</dbReference>
<reference evidence="3 4" key="1">
    <citation type="submission" date="2017-10" db="EMBL/GenBank/DDBJ databases">
        <title>The draft genome sequence of Lewinella marina KCTC 32374.</title>
        <authorList>
            <person name="Wang K."/>
        </authorList>
    </citation>
    <scope>NUCLEOTIDE SEQUENCE [LARGE SCALE GENOMIC DNA]</scope>
    <source>
        <strain evidence="3 4">MKG-38</strain>
    </source>
</reference>
<dbReference type="Gene3D" id="3.90.1580.10">
    <property type="entry name" value="paralog of FGE (formylglycine-generating enzyme)"/>
    <property type="match status" value="1"/>
</dbReference>
<evidence type="ECO:0000259" key="2">
    <source>
        <dbReference type="Pfam" id="PF03781"/>
    </source>
</evidence>
<dbReference type="OrthoDB" id="662753at2"/>
<evidence type="ECO:0000313" key="3">
    <source>
        <dbReference type="EMBL" id="PHL00402.1"/>
    </source>
</evidence>
<organism evidence="3 4">
    <name type="scientific">Neolewinella marina</name>
    <dbReference type="NCBI Taxonomy" id="438751"/>
    <lineage>
        <taxon>Bacteria</taxon>
        <taxon>Pseudomonadati</taxon>
        <taxon>Bacteroidota</taxon>
        <taxon>Saprospiria</taxon>
        <taxon>Saprospirales</taxon>
        <taxon>Lewinellaceae</taxon>
        <taxon>Neolewinella</taxon>
    </lineage>
</organism>
<dbReference type="SUPFAM" id="SSF56436">
    <property type="entry name" value="C-type lectin-like"/>
    <property type="match status" value="1"/>
</dbReference>
<proteinExistence type="predicted"/>
<feature type="chain" id="PRO_5013954830" description="Sulfatase-modifying factor enzyme-like domain-containing protein" evidence="1">
    <location>
        <begin position="20"/>
        <end position="491"/>
    </location>
</feature>
<sequence length="491" mass="53459">MFRFLILALLAALAPALRANNIDVANIFLGDRDLSQHSRTIRFDVGWENSWRVTTTPLNWDAAWIFVKYRIGDGAWQHATLSGTAQVPTGTTVDVTTDGVGAFVYRSAPGVGDVLHSGIEVVWDYAADGVTDDDLVTVEVFAIEMVYVPEGAYFLGANGNDIAEFYQVDGLLPLSTDPYEVDSEASIRIGTLNGDLNFLGATIVGNLPTDYPKGYRGFYCMKYETSQQQYVQFFNHQPVTRQLNLDLSVQGTLCANLAQFRQTFCWDAASQATTSYPYVPISFLSVNQMLSYLDWTGLRPMTELEYEKASRGTVYPVPGEYAWGNAAISTTAYTVSEENNPDEHVGNADDVPPSEGNGLYFGCRLRRGTDILNGPVRVGAFAASGTRFTRISSGGSYYGILELSGNLSELVVTVGDPVGRAFSGLHGDGELSEEGWGDVLDWPLGGLGYGSRGGSFLTPRSSLRVSAREFAATYFTAGEAHGFRGVRSYPN</sequence>
<dbReference type="InterPro" id="IPR016187">
    <property type="entry name" value="CTDL_fold"/>
</dbReference>
<name>A0A2G0CKB4_9BACT</name>
<protein>
    <recommendedName>
        <fullName evidence="2">Sulfatase-modifying factor enzyme-like domain-containing protein</fullName>
    </recommendedName>
</protein>
<dbReference type="Proteomes" id="UP000226437">
    <property type="component" value="Unassembled WGS sequence"/>
</dbReference>
<dbReference type="EMBL" id="PDLO01000001">
    <property type="protein sequence ID" value="PHL00402.1"/>
    <property type="molecule type" value="Genomic_DNA"/>
</dbReference>
<evidence type="ECO:0000256" key="1">
    <source>
        <dbReference type="SAM" id="SignalP"/>
    </source>
</evidence>
<comment type="caution">
    <text evidence="3">The sequence shown here is derived from an EMBL/GenBank/DDBJ whole genome shotgun (WGS) entry which is preliminary data.</text>
</comment>
<feature type="signal peptide" evidence="1">
    <location>
        <begin position="1"/>
        <end position="19"/>
    </location>
</feature>
<keyword evidence="1" id="KW-0732">Signal</keyword>